<protein>
    <submittedName>
        <fullName evidence="3">Uncharacterized protein</fullName>
    </submittedName>
</protein>
<keyword evidence="1" id="KW-0175">Coiled coil</keyword>
<name>A0A0D5ZK45_9BACT</name>
<reference evidence="3 4" key="1">
    <citation type="journal article" date="2015" name="Genome Announc.">
        <title>Complete Genome Sequence of Mycoplasma meleagridis, a Possible Emerging Pathogen in Chickens.</title>
        <authorList>
            <person name="Abolnik C."/>
        </authorList>
    </citation>
    <scope>NUCLEOTIDE SEQUENCE [LARGE SCALE GENOMIC DNA]</scope>
    <source>
        <strain evidence="3 4">B2096 8B</strain>
    </source>
</reference>
<sequence>MWKTIRKFLVPFGVISTATPFVISASAQSDTSTENNDGEEANSLSLTDVFSSIEIEAIAKDVDLDTIDTLIENETDEKQKTIYKLQKLIKQVDNYISKITSNNSLLKLKINELKDKLQDYLIKLKFLTWKVNLQTKTKVELDLKIQELQNELNRKDNEINEKDQRNLIFFIVSTTLLILWTIIVSIIVFDYAKTKRKLVKLEKEKNDTQISKTE</sequence>
<evidence type="ECO:0000256" key="2">
    <source>
        <dbReference type="SAM" id="Phobius"/>
    </source>
</evidence>
<feature type="coiled-coil region" evidence="1">
    <location>
        <begin position="96"/>
        <end position="165"/>
    </location>
</feature>
<dbReference type="AlphaFoldDB" id="A0A0D5ZK45"/>
<keyword evidence="2" id="KW-1133">Transmembrane helix</keyword>
<keyword evidence="2" id="KW-0472">Membrane</keyword>
<dbReference type="EMBL" id="CP011021">
    <property type="protein sequence ID" value="AKA50049.1"/>
    <property type="molecule type" value="Genomic_DNA"/>
</dbReference>
<dbReference type="Proteomes" id="UP000032722">
    <property type="component" value="Chromosome"/>
</dbReference>
<keyword evidence="2" id="KW-0812">Transmembrane</keyword>
<proteinExistence type="predicted"/>
<feature type="transmembrane region" description="Helical" evidence="2">
    <location>
        <begin position="167"/>
        <end position="192"/>
    </location>
</feature>
<organism evidence="4">
    <name type="scientific">Mycoplasmopsis gallinacea</name>
    <dbReference type="NCBI Taxonomy" id="29556"/>
    <lineage>
        <taxon>Bacteria</taxon>
        <taxon>Bacillati</taxon>
        <taxon>Mycoplasmatota</taxon>
        <taxon>Mycoplasmoidales</taxon>
        <taxon>Metamycoplasmataceae</taxon>
        <taxon>Mycoplasmopsis</taxon>
    </lineage>
</organism>
<dbReference type="PATRIC" id="fig|29556.3.peg.439"/>
<evidence type="ECO:0000313" key="4">
    <source>
        <dbReference type="Proteomes" id="UP000032722"/>
    </source>
</evidence>
<dbReference type="KEGG" id="mgb:VO56_02220"/>
<dbReference type="HOGENOM" id="CLU_1287694_0_0_14"/>
<gene>
    <name evidence="3" type="ORF">VO56_02220</name>
</gene>
<evidence type="ECO:0000313" key="3">
    <source>
        <dbReference type="EMBL" id="AKA50049.1"/>
    </source>
</evidence>
<accession>A0A0D5ZK45</accession>
<evidence type="ECO:0000256" key="1">
    <source>
        <dbReference type="SAM" id="Coils"/>
    </source>
</evidence>